<reference evidence="1 2" key="1">
    <citation type="journal article" date="2023" name="ACS Omega">
        <title>Identification of the Neoaspergillic Acid Biosynthesis Gene Cluster by Establishing an In Vitro CRISPR-Ribonucleoprotein Genetic System in Aspergillus melleus.</title>
        <authorList>
            <person name="Yuan B."/>
            <person name="Grau M.F."/>
            <person name="Murata R.M."/>
            <person name="Torok T."/>
            <person name="Venkateswaran K."/>
            <person name="Stajich J.E."/>
            <person name="Wang C.C.C."/>
        </authorList>
    </citation>
    <scope>NUCLEOTIDE SEQUENCE [LARGE SCALE GENOMIC DNA]</scope>
    <source>
        <strain evidence="1 2">IMV 1140</strain>
    </source>
</reference>
<evidence type="ECO:0000313" key="1">
    <source>
        <dbReference type="EMBL" id="KAK1139714.1"/>
    </source>
</evidence>
<accession>A0ACC3AQN0</accession>
<evidence type="ECO:0000313" key="2">
    <source>
        <dbReference type="Proteomes" id="UP001177260"/>
    </source>
</evidence>
<proteinExistence type="predicted"/>
<name>A0ACC3AQN0_9EURO</name>
<comment type="caution">
    <text evidence="1">The sequence shown here is derived from an EMBL/GenBank/DDBJ whole genome shotgun (WGS) entry which is preliminary data.</text>
</comment>
<keyword evidence="2" id="KW-1185">Reference proteome</keyword>
<gene>
    <name evidence="1" type="ORF">N8T08_000522</name>
</gene>
<protein>
    <submittedName>
        <fullName evidence="1">Uncharacterized protein</fullName>
    </submittedName>
</protein>
<sequence>MMPAAYESHPPVIQGLLFLGLLLGTVISEAFLSGRLSDRLMRVLSARNGGIRVPEMRLWMAYPAVVVSGVGPVGGWVFESH</sequence>
<organism evidence="1 2">
    <name type="scientific">Aspergillus melleus</name>
    <dbReference type="NCBI Taxonomy" id="138277"/>
    <lineage>
        <taxon>Eukaryota</taxon>
        <taxon>Fungi</taxon>
        <taxon>Dikarya</taxon>
        <taxon>Ascomycota</taxon>
        <taxon>Pezizomycotina</taxon>
        <taxon>Eurotiomycetes</taxon>
        <taxon>Eurotiomycetidae</taxon>
        <taxon>Eurotiales</taxon>
        <taxon>Aspergillaceae</taxon>
        <taxon>Aspergillus</taxon>
        <taxon>Aspergillus subgen. Circumdati</taxon>
    </lineage>
</organism>
<dbReference type="Proteomes" id="UP001177260">
    <property type="component" value="Unassembled WGS sequence"/>
</dbReference>
<dbReference type="EMBL" id="JAOPJF010000100">
    <property type="protein sequence ID" value="KAK1139714.1"/>
    <property type="molecule type" value="Genomic_DNA"/>
</dbReference>